<dbReference type="InterPro" id="IPR000198">
    <property type="entry name" value="RhoGAP_dom"/>
</dbReference>
<evidence type="ECO:0000313" key="6">
    <source>
        <dbReference type="Proteomes" id="UP000521943"/>
    </source>
</evidence>
<dbReference type="GO" id="GO:0007165">
    <property type="term" value="P:signal transduction"/>
    <property type="evidence" value="ECO:0007669"/>
    <property type="project" value="InterPro"/>
</dbReference>
<sequence>MSLVINTTVTTASPRAQGQQPNSATTPVTPQLHNSTRGSSNGASATGTTPNTPVRGSWQQKSQLRARPPPKEPAAEPDGAKWGSNFWVTLIEPQTQTPFFACPATGQVSWDAPVGNYVLPPSEDGEWWELSDEARGGIPYYYQTKTEETVWERPSGFVIPFGIFQNTATGKRLSQVDRTSRISFYETPPQDAYQSPNTLQLPSSNRASPQAHRKSAADLRPPSSNRLNPVSTQLTPIPGSPYATEQSEPPSPSSSVAPSIRVDVDGSSTKGPKDSPSGKSDSSLRGKQKSTSYASHRPQQPQSLDAALEKLELEQHSGSQSDKDKEQQSSPRQNPALHYLSDSTNYELYPSDTSPPGSLRVKSRDIPSSPSRPVPTAPAATVGGRAISGPILNHAATLQLSPVKNRAAKPIAVDLTAHVPNPSITTLRTGTHPTFPDALVSDIQLFSQSDYARQYFSTHRSGFIFKRRIPVEQLMTWQKVTDIKIFKVLQHIMGDREKERTSGARVPSDGTTSFAGSTVSLIGSNTSVLEEERWLLTEGLMHGELRDEIYCQLMKQLSGNPSTEGVFKGWQFLCVLLSTFPPSKDFETYLESFIQKRTSHQQGRIDVMAKYCLRRLSSISRRGPRGKPPLIAEIEIAADAAFNPSTFGESLDAIIRLQERNYPHQKVPIILPFLADGILALGGPRAEGIFRVPGDNESVSELKLRIDRGYYSLESVDDPHVLASLMKLWLRELCDPLIPSEMYNECIMSANDPASCIQIVHRLPTINRRVVLFVISFLQIFLDEKSQSVTKMTPANLALVMAPNLLRCNSDSMSIVFTNAQYEQIFVYHLLLHLKCDEIDAGYKPTHGLGAVAASKQPKNRSRRPT</sequence>
<keyword evidence="6" id="KW-1185">Reference proteome</keyword>
<dbReference type="SUPFAM" id="SSF51045">
    <property type="entry name" value="WW domain"/>
    <property type="match status" value="1"/>
</dbReference>
<comment type="caution">
    <text evidence="5">The sequence shown here is derived from an EMBL/GenBank/DDBJ whole genome shotgun (WGS) entry which is preliminary data.</text>
</comment>
<feature type="compositionally biased region" description="Polar residues" evidence="1">
    <location>
        <begin position="192"/>
        <end position="208"/>
    </location>
</feature>
<protein>
    <recommendedName>
        <fullName evidence="7">Rho GTPase-activating protein 39</fullName>
    </recommendedName>
</protein>
<feature type="region of interest" description="Disordered" evidence="1">
    <location>
        <begin position="313"/>
        <end position="381"/>
    </location>
</feature>
<gene>
    <name evidence="5" type="ORF">DFP72DRAFT_883153</name>
</gene>
<dbReference type="PROSITE" id="PS50020">
    <property type="entry name" value="WW_DOMAIN_2"/>
    <property type="match status" value="1"/>
</dbReference>
<dbReference type="SMART" id="SM00324">
    <property type="entry name" value="RhoGAP"/>
    <property type="match status" value="1"/>
</dbReference>
<dbReference type="CDD" id="cd00201">
    <property type="entry name" value="WW"/>
    <property type="match status" value="1"/>
</dbReference>
<name>A0A8H6I8Z9_9AGAR</name>
<feature type="region of interest" description="Disordered" evidence="1">
    <location>
        <begin position="1"/>
        <end position="80"/>
    </location>
</feature>
<dbReference type="PANTHER" id="PTHR45876">
    <property type="entry name" value="FI04035P"/>
    <property type="match status" value="1"/>
</dbReference>
<dbReference type="InterPro" id="IPR036020">
    <property type="entry name" value="WW_dom_sf"/>
</dbReference>
<feature type="domain" description="WW" evidence="2">
    <location>
        <begin position="128"/>
        <end position="156"/>
    </location>
</feature>
<dbReference type="FunFam" id="1.10.555.10:FF:000045">
    <property type="entry name" value="RhoGAP domain containing protein"/>
    <property type="match status" value="1"/>
</dbReference>
<feature type="compositionally biased region" description="Low complexity" evidence="1">
    <location>
        <begin position="266"/>
        <end position="283"/>
    </location>
</feature>
<dbReference type="Pfam" id="PF00784">
    <property type="entry name" value="MyTH4"/>
    <property type="match status" value="1"/>
</dbReference>
<evidence type="ECO:0000313" key="5">
    <source>
        <dbReference type="EMBL" id="KAF6760094.1"/>
    </source>
</evidence>
<dbReference type="AlphaFoldDB" id="A0A8H6I8Z9"/>
<evidence type="ECO:0008006" key="7">
    <source>
        <dbReference type="Google" id="ProtNLM"/>
    </source>
</evidence>
<evidence type="ECO:0000259" key="4">
    <source>
        <dbReference type="PROSITE" id="PS51016"/>
    </source>
</evidence>
<dbReference type="EMBL" id="JACGCI010000013">
    <property type="protein sequence ID" value="KAF6760094.1"/>
    <property type="molecule type" value="Genomic_DNA"/>
</dbReference>
<dbReference type="InterPro" id="IPR001202">
    <property type="entry name" value="WW_dom"/>
</dbReference>
<feature type="compositionally biased region" description="Basic and acidic residues" evidence="1">
    <location>
        <begin position="313"/>
        <end position="327"/>
    </location>
</feature>
<dbReference type="Gene3D" id="2.20.70.10">
    <property type="match status" value="1"/>
</dbReference>
<proteinExistence type="predicted"/>
<feature type="region of interest" description="Disordered" evidence="1">
    <location>
        <begin position="185"/>
        <end position="301"/>
    </location>
</feature>
<feature type="compositionally biased region" description="Polar residues" evidence="1">
    <location>
        <begin position="222"/>
        <end position="235"/>
    </location>
</feature>
<accession>A0A8H6I8Z9</accession>
<dbReference type="InterPro" id="IPR000857">
    <property type="entry name" value="MyTH4_dom"/>
</dbReference>
<dbReference type="Gene3D" id="1.25.40.530">
    <property type="entry name" value="MyTH4 domain"/>
    <property type="match status" value="1"/>
</dbReference>
<dbReference type="SMART" id="SM00139">
    <property type="entry name" value="MyTH4"/>
    <property type="match status" value="1"/>
</dbReference>
<dbReference type="PANTHER" id="PTHR45876:SF8">
    <property type="entry name" value="FI04035P"/>
    <property type="match status" value="1"/>
</dbReference>
<dbReference type="PROSITE" id="PS50238">
    <property type="entry name" value="RHOGAP"/>
    <property type="match status" value="1"/>
</dbReference>
<dbReference type="PROSITE" id="PS51016">
    <property type="entry name" value="MYTH4"/>
    <property type="match status" value="1"/>
</dbReference>
<dbReference type="Proteomes" id="UP000521943">
    <property type="component" value="Unassembled WGS sequence"/>
</dbReference>
<dbReference type="Gene3D" id="1.10.555.10">
    <property type="entry name" value="Rho GTPase activation protein"/>
    <property type="match status" value="1"/>
</dbReference>
<feature type="domain" description="Rho-GAP" evidence="3">
    <location>
        <begin position="649"/>
        <end position="838"/>
    </location>
</feature>
<feature type="compositionally biased region" description="Polar residues" evidence="1">
    <location>
        <begin position="1"/>
        <end position="63"/>
    </location>
</feature>
<dbReference type="InterPro" id="IPR038185">
    <property type="entry name" value="MyTH4_dom_sf"/>
</dbReference>
<dbReference type="Pfam" id="PF00620">
    <property type="entry name" value="RhoGAP"/>
    <property type="match status" value="1"/>
</dbReference>
<dbReference type="GO" id="GO:0005096">
    <property type="term" value="F:GTPase activator activity"/>
    <property type="evidence" value="ECO:0007669"/>
    <property type="project" value="TreeGrafter"/>
</dbReference>
<dbReference type="GO" id="GO:0005856">
    <property type="term" value="C:cytoskeleton"/>
    <property type="evidence" value="ECO:0007669"/>
    <property type="project" value="InterPro"/>
</dbReference>
<feature type="compositionally biased region" description="Polar residues" evidence="1">
    <location>
        <begin position="289"/>
        <end position="301"/>
    </location>
</feature>
<reference evidence="5 6" key="1">
    <citation type="submission" date="2020-07" db="EMBL/GenBank/DDBJ databases">
        <title>Comparative genomics of pyrophilous fungi reveals a link between fire events and developmental genes.</title>
        <authorList>
            <consortium name="DOE Joint Genome Institute"/>
            <person name="Steindorff A.S."/>
            <person name="Carver A."/>
            <person name="Calhoun S."/>
            <person name="Stillman K."/>
            <person name="Liu H."/>
            <person name="Lipzen A."/>
            <person name="Pangilinan J."/>
            <person name="Labutti K."/>
            <person name="Bruns T.D."/>
            <person name="Grigoriev I.V."/>
        </authorList>
    </citation>
    <scope>NUCLEOTIDE SEQUENCE [LARGE SCALE GENOMIC DNA]</scope>
    <source>
        <strain evidence="5 6">CBS 144469</strain>
    </source>
</reference>
<evidence type="ECO:0000259" key="3">
    <source>
        <dbReference type="PROSITE" id="PS50238"/>
    </source>
</evidence>
<dbReference type="OrthoDB" id="437889at2759"/>
<dbReference type="InterPro" id="IPR008936">
    <property type="entry name" value="Rho_GTPase_activation_prot"/>
</dbReference>
<feature type="compositionally biased region" description="Polar residues" evidence="1">
    <location>
        <begin position="341"/>
        <end position="356"/>
    </location>
</feature>
<dbReference type="GO" id="GO:0005737">
    <property type="term" value="C:cytoplasm"/>
    <property type="evidence" value="ECO:0007669"/>
    <property type="project" value="TreeGrafter"/>
</dbReference>
<organism evidence="5 6">
    <name type="scientific">Ephemerocybe angulata</name>
    <dbReference type="NCBI Taxonomy" id="980116"/>
    <lineage>
        <taxon>Eukaryota</taxon>
        <taxon>Fungi</taxon>
        <taxon>Dikarya</taxon>
        <taxon>Basidiomycota</taxon>
        <taxon>Agaricomycotina</taxon>
        <taxon>Agaricomycetes</taxon>
        <taxon>Agaricomycetidae</taxon>
        <taxon>Agaricales</taxon>
        <taxon>Agaricineae</taxon>
        <taxon>Psathyrellaceae</taxon>
        <taxon>Ephemerocybe</taxon>
    </lineage>
</organism>
<dbReference type="SUPFAM" id="SSF48350">
    <property type="entry name" value="GTPase activation domain, GAP"/>
    <property type="match status" value="1"/>
</dbReference>
<evidence type="ECO:0000256" key="1">
    <source>
        <dbReference type="SAM" id="MobiDB-lite"/>
    </source>
</evidence>
<evidence type="ECO:0000259" key="2">
    <source>
        <dbReference type="PROSITE" id="PS50020"/>
    </source>
</evidence>
<feature type="domain" description="MyTH4" evidence="4">
    <location>
        <begin position="459"/>
        <end position="638"/>
    </location>
</feature>